<dbReference type="InterPro" id="IPR051794">
    <property type="entry name" value="PG_Endopeptidase_C40"/>
</dbReference>
<reference evidence="7 8" key="1">
    <citation type="submission" date="2020-05" db="EMBL/GenBank/DDBJ databases">
        <title>MicrobeNet Type strains.</title>
        <authorList>
            <person name="Nicholson A.C."/>
        </authorList>
    </citation>
    <scope>NUCLEOTIDE SEQUENCE [LARGE SCALE GENOMIC DNA]</scope>
    <source>
        <strain evidence="7 8">JCM 3224</strain>
    </source>
</reference>
<organism evidence="7 8">
    <name type="scientific">Nocardia uniformis</name>
    <dbReference type="NCBI Taxonomy" id="53432"/>
    <lineage>
        <taxon>Bacteria</taxon>
        <taxon>Bacillati</taxon>
        <taxon>Actinomycetota</taxon>
        <taxon>Actinomycetes</taxon>
        <taxon>Mycobacteriales</taxon>
        <taxon>Nocardiaceae</taxon>
        <taxon>Nocardia</taxon>
    </lineage>
</organism>
<dbReference type="PROSITE" id="PS51935">
    <property type="entry name" value="NLPC_P60"/>
    <property type="match status" value="1"/>
</dbReference>
<evidence type="ECO:0000313" key="7">
    <source>
        <dbReference type="EMBL" id="NNH69478.1"/>
    </source>
</evidence>
<accession>A0A849BWI0</accession>
<evidence type="ECO:0000256" key="5">
    <source>
        <dbReference type="SAM" id="MobiDB-lite"/>
    </source>
</evidence>
<evidence type="ECO:0000313" key="8">
    <source>
        <dbReference type="Proteomes" id="UP000586827"/>
    </source>
</evidence>
<keyword evidence="3" id="KW-0378">Hydrolase</keyword>
<keyword evidence="2" id="KW-0645">Protease</keyword>
<proteinExistence type="inferred from homology"/>
<evidence type="ECO:0000256" key="1">
    <source>
        <dbReference type="ARBA" id="ARBA00007074"/>
    </source>
</evidence>
<protein>
    <submittedName>
        <fullName evidence="7">Peptidase P60</fullName>
    </submittedName>
</protein>
<name>A0A849BWI0_9NOCA</name>
<dbReference type="EMBL" id="JABELX010000003">
    <property type="protein sequence ID" value="NNH69478.1"/>
    <property type="molecule type" value="Genomic_DNA"/>
</dbReference>
<evidence type="ECO:0000256" key="2">
    <source>
        <dbReference type="ARBA" id="ARBA00022670"/>
    </source>
</evidence>
<feature type="region of interest" description="Disordered" evidence="5">
    <location>
        <begin position="61"/>
        <end position="88"/>
    </location>
</feature>
<comment type="caution">
    <text evidence="7">The sequence shown here is derived from an EMBL/GenBank/DDBJ whole genome shotgun (WGS) entry which is preliminary data.</text>
</comment>
<evidence type="ECO:0000256" key="3">
    <source>
        <dbReference type="ARBA" id="ARBA00022801"/>
    </source>
</evidence>
<dbReference type="SUPFAM" id="SSF54001">
    <property type="entry name" value="Cysteine proteinases"/>
    <property type="match status" value="1"/>
</dbReference>
<feature type="compositionally biased region" description="Polar residues" evidence="5">
    <location>
        <begin position="76"/>
        <end position="88"/>
    </location>
</feature>
<dbReference type="AlphaFoldDB" id="A0A849BWI0"/>
<dbReference type="GO" id="GO:0008234">
    <property type="term" value="F:cysteine-type peptidase activity"/>
    <property type="evidence" value="ECO:0007669"/>
    <property type="project" value="UniProtKB-KW"/>
</dbReference>
<feature type="compositionally biased region" description="Low complexity" evidence="5">
    <location>
        <begin position="178"/>
        <end position="191"/>
    </location>
</feature>
<dbReference type="PANTHER" id="PTHR47359">
    <property type="entry name" value="PEPTIDOGLYCAN DL-ENDOPEPTIDASE CWLO"/>
    <property type="match status" value="1"/>
</dbReference>
<comment type="similarity">
    <text evidence="1">Belongs to the peptidase C40 family.</text>
</comment>
<feature type="compositionally biased region" description="Basic residues" evidence="5">
    <location>
        <begin position="168"/>
        <end position="177"/>
    </location>
</feature>
<dbReference type="InterPro" id="IPR038765">
    <property type="entry name" value="Papain-like_cys_pep_sf"/>
</dbReference>
<dbReference type="PANTHER" id="PTHR47359:SF3">
    <property type="entry name" value="NLP_P60 DOMAIN-CONTAINING PROTEIN-RELATED"/>
    <property type="match status" value="1"/>
</dbReference>
<evidence type="ECO:0000256" key="4">
    <source>
        <dbReference type="ARBA" id="ARBA00022807"/>
    </source>
</evidence>
<dbReference type="Pfam" id="PF00877">
    <property type="entry name" value="NLPC_P60"/>
    <property type="match status" value="1"/>
</dbReference>
<feature type="domain" description="NlpC/P60" evidence="6">
    <location>
        <begin position="207"/>
        <end position="333"/>
    </location>
</feature>
<feature type="region of interest" description="Disordered" evidence="5">
    <location>
        <begin position="145"/>
        <end position="212"/>
    </location>
</feature>
<evidence type="ECO:0000259" key="6">
    <source>
        <dbReference type="PROSITE" id="PS51935"/>
    </source>
</evidence>
<gene>
    <name evidence="7" type="ORF">HLB23_06270</name>
</gene>
<dbReference type="InterPro" id="IPR000064">
    <property type="entry name" value="NLP_P60_dom"/>
</dbReference>
<sequence length="333" mass="34909">MESELTTQVDDILRSLSALYGDGQPASGQSAVMMRDIAATMRAHNAAGVTGYADTLGVHTATAESQSQRDGGVHTTVATSGDGTLNGRQQLSNQLADFRSRIQAIASIGDTRFSGPALLDTAQRSITNATRQVNADVDAVRKQAAQIIPPVVPPRRRPPPTDQPVSRSRGRRLRRRVSVPVPASAPAGVRSNPRPSPQPRMPQASDGTLGGHAAAAASGWLGTPYVWGGGGAAGPSGGGFDCSGLTQYAVAQATNGEVTLPRTTYEQIYSGYRVHPNDVRPGDLVFPGDSWSHRGPEHVQLAAGGGKVIEAPYTGSTVKYSDMPRNAVVIRVM</sequence>
<dbReference type="Proteomes" id="UP000586827">
    <property type="component" value="Unassembled WGS sequence"/>
</dbReference>
<dbReference type="GO" id="GO:0006508">
    <property type="term" value="P:proteolysis"/>
    <property type="evidence" value="ECO:0007669"/>
    <property type="project" value="UniProtKB-KW"/>
</dbReference>
<keyword evidence="4" id="KW-0788">Thiol protease</keyword>
<dbReference type="Gene3D" id="3.90.1720.10">
    <property type="entry name" value="endopeptidase domain like (from Nostoc punctiforme)"/>
    <property type="match status" value="1"/>
</dbReference>
<keyword evidence="8" id="KW-1185">Reference proteome</keyword>